<proteinExistence type="predicted"/>
<dbReference type="PANTHER" id="PTHR15036:SF52">
    <property type="entry name" value="NEUREXIN-2"/>
    <property type="match status" value="1"/>
</dbReference>
<dbReference type="AlphaFoldDB" id="A0A8C5TN59"/>
<evidence type="ECO:0000256" key="4">
    <source>
        <dbReference type="ARBA" id="ARBA00035005"/>
    </source>
</evidence>
<dbReference type="Ensembl" id="ENSMCST00000009406.1">
    <property type="protein sequence ID" value="ENSMCSP00000009181.1"/>
    <property type="gene ID" value="ENSMCSG00000006511.1"/>
</dbReference>
<evidence type="ECO:0000313" key="7">
    <source>
        <dbReference type="Proteomes" id="UP000694560"/>
    </source>
</evidence>
<dbReference type="InterPro" id="IPR001791">
    <property type="entry name" value="Laminin_G"/>
</dbReference>
<comment type="subcellular location">
    <subcellularLocation>
        <location evidence="4">Presynaptic cell membrane</location>
        <topology evidence="4">Single-pass type I membrane protein</topology>
    </subcellularLocation>
</comment>
<dbReference type="InterPro" id="IPR050372">
    <property type="entry name" value="Neurexin-related_CASP"/>
</dbReference>
<dbReference type="Pfam" id="PF02210">
    <property type="entry name" value="Laminin_G_2"/>
    <property type="match status" value="1"/>
</dbReference>
<evidence type="ECO:0000259" key="5">
    <source>
        <dbReference type="Pfam" id="PF02210"/>
    </source>
</evidence>
<name>A0A8C5TN59_9PASS</name>
<dbReference type="Proteomes" id="UP000694560">
    <property type="component" value="Unplaced"/>
</dbReference>
<dbReference type="PANTHER" id="PTHR15036">
    <property type="entry name" value="PIKACHURIN-LIKE PROTEIN"/>
    <property type="match status" value="1"/>
</dbReference>
<reference evidence="6" key="2">
    <citation type="submission" date="2025-09" db="UniProtKB">
        <authorList>
            <consortium name="Ensembl"/>
        </authorList>
    </citation>
    <scope>IDENTIFICATION</scope>
</reference>
<dbReference type="SUPFAM" id="SSF49899">
    <property type="entry name" value="Concanavalin A-like lectins/glucanases"/>
    <property type="match status" value="1"/>
</dbReference>
<dbReference type="InterPro" id="IPR013320">
    <property type="entry name" value="ConA-like_dom_sf"/>
</dbReference>
<protein>
    <recommendedName>
        <fullName evidence="5">Laminin G domain-containing protein</fullName>
    </recommendedName>
</protein>
<keyword evidence="7" id="KW-1185">Reference proteome</keyword>
<dbReference type="Gene3D" id="2.60.120.200">
    <property type="match status" value="1"/>
</dbReference>
<keyword evidence="2" id="KW-0325">Glycoprotein</keyword>
<accession>A0A8C5TN59</accession>
<organism evidence="6 7">
    <name type="scientific">Malurus cyaneus samueli</name>
    <dbReference type="NCBI Taxonomy" id="2593467"/>
    <lineage>
        <taxon>Eukaryota</taxon>
        <taxon>Metazoa</taxon>
        <taxon>Chordata</taxon>
        <taxon>Craniata</taxon>
        <taxon>Vertebrata</taxon>
        <taxon>Euteleostomi</taxon>
        <taxon>Archelosauria</taxon>
        <taxon>Archosauria</taxon>
        <taxon>Dinosauria</taxon>
        <taxon>Saurischia</taxon>
        <taxon>Theropoda</taxon>
        <taxon>Coelurosauria</taxon>
        <taxon>Aves</taxon>
        <taxon>Neognathae</taxon>
        <taxon>Neoaves</taxon>
        <taxon>Telluraves</taxon>
        <taxon>Australaves</taxon>
        <taxon>Passeriformes</taxon>
        <taxon>Meliphagoidea</taxon>
        <taxon>Maluridae</taxon>
        <taxon>Malurus</taxon>
    </lineage>
</organism>
<evidence type="ECO:0000313" key="6">
    <source>
        <dbReference type="Ensembl" id="ENSMCSP00000009181.1"/>
    </source>
</evidence>
<reference evidence="6" key="1">
    <citation type="submission" date="2025-08" db="UniProtKB">
        <authorList>
            <consortium name="Ensembl"/>
        </authorList>
    </citation>
    <scope>IDENTIFICATION</scope>
</reference>
<dbReference type="OrthoDB" id="6275838at2759"/>
<sequence length="160" mass="17131">TRSSSKCPHDNIPGRPEYVATFRGSEFFCYDVSRSPVQSSADELALAFRTRQRHGLLLHTGRAGAVWLVINLGAGAFEALVEPVNGKFHDGGWHHVASRATCAGTVGGALGWDSWSITQLGSLSILLNFPTGSTGSNGHLAQLVALGYFGQRPDQEIQLP</sequence>
<feature type="domain" description="Laminin G" evidence="5">
    <location>
        <begin position="48"/>
        <end position="98"/>
    </location>
</feature>
<keyword evidence="1" id="KW-0732">Signal</keyword>
<evidence type="ECO:0000256" key="3">
    <source>
        <dbReference type="ARBA" id="ARBA00023207"/>
    </source>
</evidence>
<evidence type="ECO:0000256" key="1">
    <source>
        <dbReference type="ARBA" id="ARBA00022729"/>
    </source>
</evidence>
<keyword evidence="3" id="KW-0357">Heparan sulfate</keyword>
<evidence type="ECO:0000256" key="2">
    <source>
        <dbReference type="ARBA" id="ARBA00022974"/>
    </source>
</evidence>
<keyword evidence="2" id="KW-0654">Proteoglycan</keyword>